<evidence type="ECO:0000256" key="9">
    <source>
        <dbReference type="ARBA" id="ARBA00023315"/>
    </source>
</evidence>
<feature type="domain" description="O-acyltransferase WSD1-like N-terminal" evidence="12">
    <location>
        <begin position="1"/>
        <end position="265"/>
    </location>
</feature>
<evidence type="ECO:0000256" key="10">
    <source>
        <dbReference type="ARBA" id="ARBA00048109"/>
    </source>
</evidence>
<evidence type="ECO:0000259" key="13">
    <source>
        <dbReference type="Pfam" id="PF06974"/>
    </source>
</evidence>
<dbReference type="KEGG" id="ima:PO878_08730"/>
<dbReference type="SUPFAM" id="SSF52777">
    <property type="entry name" value="CoA-dependent acyltransferases"/>
    <property type="match status" value="2"/>
</dbReference>
<protein>
    <recommendedName>
        <fullName evidence="4 11">Diacylglycerol O-acyltransferase</fullName>
        <ecNumber evidence="4 11">2.3.1.20</ecNumber>
    </recommendedName>
</protein>
<dbReference type="GO" id="GO:0019432">
    <property type="term" value="P:triglyceride biosynthetic process"/>
    <property type="evidence" value="ECO:0007669"/>
    <property type="project" value="TreeGrafter"/>
</dbReference>
<dbReference type="GO" id="GO:0004144">
    <property type="term" value="F:diacylglycerol O-acyltransferase activity"/>
    <property type="evidence" value="ECO:0007669"/>
    <property type="project" value="UniProtKB-EC"/>
</dbReference>
<evidence type="ECO:0000256" key="5">
    <source>
        <dbReference type="ARBA" id="ARBA00022516"/>
    </source>
</evidence>
<dbReference type="InterPro" id="IPR009721">
    <property type="entry name" value="O-acyltransferase_WSD1_C"/>
</dbReference>
<dbReference type="GO" id="GO:0071731">
    <property type="term" value="P:response to nitric oxide"/>
    <property type="evidence" value="ECO:0007669"/>
    <property type="project" value="TreeGrafter"/>
</dbReference>
<keyword evidence="15" id="KW-1185">Reference proteome</keyword>
<dbReference type="InterPro" id="IPR045034">
    <property type="entry name" value="O-acyltransferase_WSD1-like"/>
</dbReference>
<feature type="domain" description="O-acyltransferase WSD1 C-terminal" evidence="13">
    <location>
        <begin position="306"/>
        <end position="456"/>
    </location>
</feature>
<dbReference type="InterPro" id="IPR014292">
    <property type="entry name" value="Acyl_transf_WS/DGAT"/>
</dbReference>
<dbReference type="Pfam" id="PF06974">
    <property type="entry name" value="WS_DGAT_C"/>
    <property type="match status" value="1"/>
</dbReference>
<dbReference type="Proteomes" id="UP001216390">
    <property type="component" value="Chromosome"/>
</dbReference>
<dbReference type="GO" id="GO:0005886">
    <property type="term" value="C:plasma membrane"/>
    <property type="evidence" value="ECO:0007669"/>
    <property type="project" value="TreeGrafter"/>
</dbReference>
<evidence type="ECO:0000256" key="8">
    <source>
        <dbReference type="ARBA" id="ARBA00023098"/>
    </source>
</evidence>
<reference evidence="14" key="1">
    <citation type="submission" date="2023-01" db="EMBL/GenBank/DDBJ databases">
        <title>The diversity of Class Acidimicrobiia in South China Sea sediment environments and the proposal of Iamia marina sp. nov., a novel species of the genus Iamia.</title>
        <authorList>
            <person name="He Y."/>
            <person name="Tian X."/>
        </authorList>
    </citation>
    <scope>NUCLEOTIDE SEQUENCE</scope>
    <source>
        <strain evidence="14">DSM 19957</strain>
    </source>
</reference>
<dbReference type="Pfam" id="PF03007">
    <property type="entry name" value="WS_DGAT_cat"/>
    <property type="match status" value="1"/>
</dbReference>
<keyword evidence="8 11" id="KW-0443">Lipid metabolism</keyword>
<dbReference type="PANTHER" id="PTHR31650">
    <property type="entry name" value="O-ACYLTRANSFERASE (WSD1-LIKE) FAMILY PROTEIN"/>
    <property type="match status" value="1"/>
</dbReference>
<comment type="pathway">
    <text evidence="2">Lipid metabolism.</text>
</comment>
<evidence type="ECO:0000256" key="4">
    <source>
        <dbReference type="ARBA" id="ARBA00013244"/>
    </source>
</evidence>
<dbReference type="NCBIfam" id="TIGR02946">
    <property type="entry name" value="acyl_WS_DGAT"/>
    <property type="match status" value="1"/>
</dbReference>
<evidence type="ECO:0000313" key="15">
    <source>
        <dbReference type="Proteomes" id="UP001216390"/>
    </source>
</evidence>
<comment type="pathway">
    <text evidence="1 11">Glycerolipid metabolism; triacylglycerol biosynthesis.</text>
</comment>
<accession>A0AAE9Y8H0</accession>
<dbReference type="PANTHER" id="PTHR31650:SF1">
    <property type="entry name" value="WAX ESTER SYNTHASE_DIACYLGLYCEROL ACYLTRANSFERASE 4-RELATED"/>
    <property type="match status" value="1"/>
</dbReference>
<gene>
    <name evidence="14" type="ORF">PO878_08730</name>
</gene>
<sequence length="474" mass="50955">MTGLDASFLYLETPSSHMHVASLMVLDPSEADEPVTLEKVKEVYGSRLHLAPPFRRRLVEVPFGLHHPLWIEDPDFDIDYHVRSTALPSPGSDAQLRTLVGRLVAQPLDRSRPLWEVWMIEGLEGGKVGCLSKVHHAAIDGASGNELTVAMLDLSPEIAEHPGGDDWEPDPVPSDIELLGYAATSLARQPVRVAKAGLRTTGAAFALRRRNRESPRLAPPSPFSAPRTELNVPITGRRSFGTTSLSLPAVKAVKKAAGCTVNDVVLALCAGSLRRYLAADGDLPDTPLVAMVPVSVRSDDERDSLGNRVTTTFTSLATDVDDPLARLQVIHDCMVDVKEQQQAIGADTLTDWAEFAAPAVAGRAAKLYSRVNVAGRHRPLFNVTISNVPGPPFSLYSIGAHMEAIYPIGPIADGVGPNMTVMSYRDSLDFGVLACPDVLPDVDRLTDGLHEALADLVEATGVSDDQVDALRSAT</sequence>
<dbReference type="InterPro" id="IPR004255">
    <property type="entry name" value="O-acyltransferase_WSD1_N"/>
</dbReference>
<evidence type="ECO:0000256" key="1">
    <source>
        <dbReference type="ARBA" id="ARBA00004771"/>
    </source>
</evidence>
<dbReference type="GO" id="GO:0051701">
    <property type="term" value="P:biological process involved in interaction with host"/>
    <property type="evidence" value="ECO:0007669"/>
    <property type="project" value="TreeGrafter"/>
</dbReference>
<dbReference type="EC" id="2.3.1.20" evidence="4 11"/>
<organism evidence="14 15">
    <name type="scientific">Iamia majanohamensis</name>
    <dbReference type="NCBI Taxonomy" id="467976"/>
    <lineage>
        <taxon>Bacteria</taxon>
        <taxon>Bacillati</taxon>
        <taxon>Actinomycetota</taxon>
        <taxon>Acidimicrobiia</taxon>
        <taxon>Acidimicrobiales</taxon>
        <taxon>Iamiaceae</taxon>
        <taxon>Iamia</taxon>
    </lineage>
</organism>
<evidence type="ECO:0000313" key="14">
    <source>
        <dbReference type="EMBL" id="WCO68809.1"/>
    </source>
</evidence>
<dbReference type="GO" id="GO:0001666">
    <property type="term" value="P:response to hypoxia"/>
    <property type="evidence" value="ECO:0007669"/>
    <property type="project" value="TreeGrafter"/>
</dbReference>
<keyword evidence="7 11" id="KW-0319">Glycerol metabolism</keyword>
<evidence type="ECO:0000256" key="6">
    <source>
        <dbReference type="ARBA" id="ARBA00022679"/>
    </source>
</evidence>
<keyword evidence="9 11" id="KW-0012">Acyltransferase</keyword>
<dbReference type="AlphaFoldDB" id="A0AAE9Y8H0"/>
<keyword evidence="5 11" id="KW-0444">Lipid biosynthesis</keyword>
<evidence type="ECO:0000256" key="2">
    <source>
        <dbReference type="ARBA" id="ARBA00005189"/>
    </source>
</evidence>
<dbReference type="RefSeq" id="WP_272738324.1">
    <property type="nucleotide sequence ID" value="NZ_CP116942.1"/>
</dbReference>
<proteinExistence type="inferred from homology"/>
<name>A0AAE9Y8H0_9ACTN</name>
<dbReference type="EMBL" id="CP116942">
    <property type="protein sequence ID" value="WCO68809.1"/>
    <property type="molecule type" value="Genomic_DNA"/>
</dbReference>
<evidence type="ECO:0000259" key="12">
    <source>
        <dbReference type="Pfam" id="PF03007"/>
    </source>
</evidence>
<evidence type="ECO:0000256" key="7">
    <source>
        <dbReference type="ARBA" id="ARBA00022798"/>
    </source>
</evidence>
<dbReference type="GO" id="GO:0006071">
    <property type="term" value="P:glycerol metabolic process"/>
    <property type="evidence" value="ECO:0007669"/>
    <property type="project" value="UniProtKB-KW"/>
</dbReference>
<evidence type="ECO:0000256" key="11">
    <source>
        <dbReference type="RuleBase" id="RU361241"/>
    </source>
</evidence>
<evidence type="ECO:0000256" key="3">
    <source>
        <dbReference type="ARBA" id="ARBA00009587"/>
    </source>
</evidence>
<comment type="similarity">
    <text evidence="3 11">Belongs to the long-chain O-acyltransferase family.</text>
</comment>
<keyword evidence="6 11" id="KW-0808">Transferase</keyword>
<dbReference type="Gene3D" id="3.30.559.30">
    <property type="entry name" value="Nonribosomal peptide synthetase, condensation domain"/>
    <property type="match status" value="1"/>
</dbReference>
<comment type="catalytic activity">
    <reaction evidence="10 11">
        <text>an acyl-CoA + a 1,2-diacyl-sn-glycerol = a triacyl-sn-glycerol + CoA</text>
        <dbReference type="Rhea" id="RHEA:10868"/>
        <dbReference type="ChEBI" id="CHEBI:17815"/>
        <dbReference type="ChEBI" id="CHEBI:57287"/>
        <dbReference type="ChEBI" id="CHEBI:58342"/>
        <dbReference type="ChEBI" id="CHEBI:64615"/>
        <dbReference type="EC" id="2.3.1.20"/>
    </reaction>
</comment>